<gene>
    <name evidence="1" type="ORF">OVA965_LOCUS40260</name>
    <name evidence="2" type="ORF">TMI583_LOCUS41667</name>
</gene>
<reference evidence="1" key="1">
    <citation type="submission" date="2021-02" db="EMBL/GenBank/DDBJ databases">
        <authorList>
            <person name="Nowell W R."/>
        </authorList>
    </citation>
    <scope>NUCLEOTIDE SEQUENCE</scope>
</reference>
<sequence>VDCNIAREDRYSSRKTSYGIILSMFNCGIIISYHELYRSESPLRVLYHLFETIKHWSPSVSVPPYLIYDNACGLLLTLNTRMGNGKIIQTPASLTLANMIFVVDKFHISNHKRDTCKTKCNPYTSGCMQN</sequence>
<dbReference type="Proteomes" id="UP000677228">
    <property type="component" value="Unassembled WGS sequence"/>
</dbReference>
<comment type="caution">
    <text evidence="1">The sequence shown here is derived from an EMBL/GenBank/DDBJ whole genome shotgun (WGS) entry which is preliminary data.</text>
</comment>
<proteinExistence type="predicted"/>
<feature type="non-terminal residue" evidence="1">
    <location>
        <position position="1"/>
    </location>
</feature>
<dbReference type="EMBL" id="CAJOBA010066165">
    <property type="protein sequence ID" value="CAF4363116.1"/>
    <property type="molecule type" value="Genomic_DNA"/>
</dbReference>
<dbReference type="Pfam" id="PF18758">
    <property type="entry name" value="KDZ"/>
    <property type="match status" value="1"/>
</dbReference>
<protein>
    <submittedName>
        <fullName evidence="1">Uncharacterized protein</fullName>
    </submittedName>
</protein>
<name>A0A8S2FXR0_9BILA</name>
<accession>A0A8S2FXR0</accession>
<organism evidence="1 3">
    <name type="scientific">Didymodactylos carnosus</name>
    <dbReference type="NCBI Taxonomy" id="1234261"/>
    <lineage>
        <taxon>Eukaryota</taxon>
        <taxon>Metazoa</taxon>
        <taxon>Spiralia</taxon>
        <taxon>Gnathifera</taxon>
        <taxon>Rotifera</taxon>
        <taxon>Eurotatoria</taxon>
        <taxon>Bdelloidea</taxon>
        <taxon>Philodinida</taxon>
        <taxon>Philodinidae</taxon>
        <taxon>Didymodactylos</taxon>
    </lineage>
</organism>
<evidence type="ECO:0000313" key="3">
    <source>
        <dbReference type="Proteomes" id="UP000677228"/>
    </source>
</evidence>
<evidence type="ECO:0000313" key="2">
    <source>
        <dbReference type="EMBL" id="CAF4363116.1"/>
    </source>
</evidence>
<dbReference type="AlphaFoldDB" id="A0A8S2FXR0"/>
<evidence type="ECO:0000313" key="1">
    <source>
        <dbReference type="EMBL" id="CAF1569244.1"/>
    </source>
</evidence>
<dbReference type="InterPro" id="IPR040521">
    <property type="entry name" value="KDZ"/>
</dbReference>
<dbReference type="EMBL" id="CAJNOK010043403">
    <property type="protein sequence ID" value="CAF1569244.1"/>
    <property type="molecule type" value="Genomic_DNA"/>
</dbReference>
<dbReference type="Proteomes" id="UP000682733">
    <property type="component" value="Unassembled WGS sequence"/>
</dbReference>